<accession>A0AAV6L7A2</accession>
<keyword evidence="3" id="KW-1185">Reference proteome</keyword>
<dbReference type="AlphaFoldDB" id="A0AAV6L7A2"/>
<dbReference type="Proteomes" id="UP000823749">
    <property type="component" value="Chromosome 2"/>
</dbReference>
<name>A0AAV6L7A2_9ERIC</name>
<evidence type="ECO:0000313" key="3">
    <source>
        <dbReference type="Proteomes" id="UP000823749"/>
    </source>
</evidence>
<comment type="caution">
    <text evidence="2">The sequence shown here is derived from an EMBL/GenBank/DDBJ whole genome shotgun (WGS) entry which is preliminary data.</text>
</comment>
<organism evidence="2 3">
    <name type="scientific">Rhododendron griersonianum</name>
    <dbReference type="NCBI Taxonomy" id="479676"/>
    <lineage>
        <taxon>Eukaryota</taxon>
        <taxon>Viridiplantae</taxon>
        <taxon>Streptophyta</taxon>
        <taxon>Embryophyta</taxon>
        <taxon>Tracheophyta</taxon>
        <taxon>Spermatophyta</taxon>
        <taxon>Magnoliopsida</taxon>
        <taxon>eudicotyledons</taxon>
        <taxon>Gunneridae</taxon>
        <taxon>Pentapetalae</taxon>
        <taxon>asterids</taxon>
        <taxon>Ericales</taxon>
        <taxon>Ericaceae</taxon>
        <taxon>Ericoideae</taxon>
        <taxon>Rhodoreae</taxon>
        <taxon>Rhododendron</taxon>
    </lineage>
</organism>
<reference evidence="2" key="1">
    <citation type="submission" date="2020-08" db="EMBL/GenBank/DDBJ databases">
        <title>Plant Genome Project.</title>
        <authorList>
            <person name="Zhang R.-G."/>
        </authorList>
    </citation>
    <scope>NUCLEOTIDE SEQUENCE</scope>
    <source>
        <strain evidence="2">WSP0</strain>
        <tissue evidence="2">Leaf</tissue>
    </source>
</reference>
<dbReference type="EMBL" id="JACTNZ010000002">
    <property type="protein sequence ID" value="KAG5560641.1"/>
    <property type="molecule type" value="Genomic_DNA"/>
</dbReference>
<evidence type="ECO:0000256" key="1">
    <source>
        <dbReference type="SAM" id="MobiDB-lite"/>
    </source>
</evidence>
<evidence type="ECO:0000313" key="2">
    <source>
        <dbReference type="EMBL" id="KAG5560641.1"/>
    </source>
</evidence>
<proteinExistence type="predicted"/>
<gene>
    <name evidence="2" type="ORF">RHGRI_003837</name>
</gene>
<feature type="region of interest" description="Disordered" evidence="1">
    <location>
        <begin position="32"/>
        <end position="62"/>
    </location>
</feature>
<feature type="compositionally biased region" description="Basic and acidic residues" evidence="1">
    <location>
        <begin position="48"/>
        <end position="62"/>
    </location>
</feature>
<sequence length="74" mass="8399">MRLAITKHICTEIHASRLENFSSTACMCPTPKQQPNTWDCTKPHKASSQKDKGRYHTQDTKPKIKVMDVGDAQK</sequence>
<protein>
    <submittedName>
        <fullName evidence="2">Uncharacterized protein</fullName>
    </submittedName>
</protein>